<reference evidence="3" key="3">
    <citation type="submission" date="2018-08" db="UniProtKB">
        <authorList>
            <consortium name="EnsemblPlants"/>
        </authorList>
    </citation>
    <scope>IDENTIFICATION</scope>
    <source>
        <strain evidence="3">cv. Bd21</strain>
    </source>
</reference>
<evidence type="ECO:0000313" key="3">
    <source>
        <dbReference type="EnsemblPlants" id="KQJ93929"/>
    </source>
</evidence>
<organism evidence="2">
    <name type="scientific">Brachypodium distachyon</name>
    <name type="common">Purple false brome</name>
    <name type="synonym">Trachynia distachya</name>
    <dbReference type="NCBI Taxonomy" id="15368"/>
    <lineage>
        <taxon>Eukaryota</taxon>
        <taxon>Viridiplantae</taxon>
        <taxon>Streptophyta</taxon>
        <taxon>Embryophyta</taxon>
        <taxon>Tracheophyta</taxon>
        <taxon>Spermatophyta</taxon>
        <taxon>Magnoliopsida</taxon>
        <taxon>Liliopsida</taxon>
        <taxon>Poales</taxon>
        <taxon>Poaceae</taxon>
        <taxon>BOP clade</taxon>
        <taxon>Pooideae</taxon>
        <taxon>Stipodae</taxon>
        <taxon>Brachypodieae</taxon>
        <taxon>Brachypodium</taxon>
    </lineage>
</organism>
<sequence length="109" mass="11262">MGFDLKVVPTSPPLSSPSQAPSYGGGSTLQCCGRAGPALPPLRVPAPATPSASPAPCPCRFRPAARSSLQLPPQLLHHDESSRVQPLPHVLRRGSLCPTVMSASCLACL</sequence>
<accession>A0A0Q3PWX4</accession>
<evidence type="ECO:0000313" key="4">
    <source>
        <dbReference type="Proteomes" id="UP000008810"/>
    </source>
</evidence>
<feature type="region of interest" description="Disordered" evidence="1">
    <location>
        <begin position="1"/>
        <end position="27"/>
    </location>
</feature>
<gene>
    <name evidence="2" type="ORF">BRADI_3g07563v3</name>
</gene>
<dbReference type="InParanoid" id="A0A0Q3PWX4"/>
<evidence type="ECO:0000256" key="1">
    <source>
        <dbReference type="SAM" id="MobiDB-lite"/>
    </source>
</evidence>
<dbReference type="AlphaFoldDB" id="A0A0Q3PWX4"/>
<dbReference type="Proteomes" id="UP000008810">
    <property type="component" value="Chromosome 3"/>
</dbReference>
<reference evidence="2" key="2">
    <citation type="submission" date="2017-06" db="EMBL/GenBank/DDBJ databases">
        <title>WGS assembly of Brachypodium distachyon.</title>
        <authorList>
            <consortium name="The International Brachypodium Initiative"/>
            <person name="Lucas S."/>
            <person name="Harmon-Smith M."/>
            <person name="Lail K."/>
            <person name="Tice H."/>
            <person name="Grimwood J."/>
            <person name="Bruce D."/>
            <person name="Barry K."/>
            <person name="Shu S."/>
            <person name="Lindquist E."/>
            <person name="Wang M."/>
            <person name="Pitluck S."/>
            <person name="Vogel J.P."/>
            <person name="Garvin D.F."/>
            <person name="Mockler T.C."/>
            <person name="Schmutz J."/>
            <person name="Rokhsar D."/>
            <person name="Bevan M.W."/>
        </authorList>
    </citation>
    <scope>NUCLEOTIDE SEQUENCE</scope>
    <source>
        <strain evidence="2">Bd21</strain>
    </source>
</reference>
<dbReference type="Gramene" id="KQJ93929">
    <property type="protein sequence ID" value="KQJ93929"/>
    <property type="gene ID" value="BRADI_3g07563v3"/>
</dbReference>
<reference evidence="2 3" key="1">
    <citation type="journal article" date="2010" name="Nature">
        <title>Genome sequencing and analysis of the model grass Brachypodium distachyon.</title>
        <authorList>
            <consortium name="International Brachypodium Initiative"/>
        </authorList>
    </citation>
    <scope>NUCLEOTIDE SEQUENCE [LARGE SCALE GENOMIC DNA]</scope>
    <source>
        <strain evidence="2 3">Bd21</strain>
    </source>
</reference>
<dbReference type="EMBL" id="CM000882">
    <property type="protein sequence ID" value="KQJ93929.1"/>
    <property type="molecule type" value="Genomic_DNA"/>
</dbReference>
<evidence type="ECO:0000313" key="2">
    <source>
        <dbReference type="EMBL" id="KQJ93929.1"/>
    </source>
</evidence>
<name>A0A0Q3PWX4_BRADI</name>
<dbReference type="EnsemblPlants" id="KQJ93929">
    <property type="protein sequence ID" value="KQJ93929"/>
    <property type="gene ID" value="BRADI_3g07563v3"/>
</dbReference>
<protein>
    <submittedName>
        <fullName evidence="2 3">Uncharacterized protein</fullName>
    </submittedName>
</protein>
<keyword evidence="4" id="KW-1185">Reference proteome</keyword>
<proteinExistence type="predicted"/>